<protein>
    <submittedName>
        <fullName evidence="4">ATP-binding cassette domain-containing protein</fullName>
    </submittedName>
</protein>
<dbReference type="RefSeq" id="WP_214531445.1">
    <property type="nucleotide sequence ID" value="NZ_JAHEWN010000005.1"/>
</dbReference>
<keyword evidence="1" id="KW-0547">Nucleotide-binding</keyword>
<reference evidence="4 5" key="1">
    <citation type="submission" date="2021-05" db="EMBL/GenBank/DDBJ databases">
        <title>Whole genome sequence of Curtobacterium flaccumfaciens pv. flaccumfaciens strain CFBP 8819.</title>
        <authorList>
            <person name="Osdaghi E."/>
            <person name="Taghouti G."/>
            <person name="Portier P."/>
            <person name="Fazliarab A."/>
            <person name="Taghavi S.M."/>
            <person name="Briand M."/>
            <person name="Le-Saux M."/>
            <person name="Jacques M.-A."/>
        </authorList>
    </citation>
    <scope>NUCLEOTIDE SEQUENCE [LARGE SCALE GENOMIC DNA]</scope>
    <source>
        <strain evidence="4 5">CFBP 8819</strain>
    </source>
</reference>
<keyword evidence="5" id="KW-1185">Reference proteome</keyword>
<name>A0ABS5VBN3_9MICO</name>
<evidence type="ECO:0000256" key="2">
    <source>
        <dbReference type="ARBA" id="ARBA00022840"/>
    </source>
</evidence>
<proteinExistence type="predicted"/>
<dbReference type="InterPro" id="IPR017871">
    <property type="entry name" value="ABC_transporter-like_CS"/>
</dbReference>
<dbReference type="PANTHER" id="PTHR24220:SF685">
    <property type="entry name" value="ABC TRANSPORTER RELATED"/>
    <property type="match status" value="1"/>
</dbReference>
<dbReference type="Pfam" id="PF00005">
    <property type="entry name" value="ABC_tran"/>
    <property type="match status" value="1"/>
</dbReference>
<dbReference type="InterPro" id="IPR015854">
    <property type="entry name" value="ABC_transpr_LolD-like"/>
</dbReference>
<evidence type="ECO:0000256" key="1">
    <source>
        <dbReference type="ARBA" id="ARBA00022741"/>
    </source>
</evidence>
<evidence type="ECO:0000313" key="4">
    <source>
        <dbReference type="EMBL" id="MBT1586894.1"/>
    </source>
</evidence>
<gene>
    <name evidence="4" type="ORF">KK097_03600</name>
</gene>
<feature type="domain" description="ABC transporter" evidence="3">
    <location>
        <begin position="6"/>
        <end position="218"/>
    </location>
</feature>
<dbReference type="PROSITE" id="PS50893">
    <property type="entry name" value="ABC_TRANSPORTER_2"/>
    <property type="match status" value="1"/>
</dbReference>
<dbReference type="Gene3D" id="3.40.50.300">
    <property type="entry name" value="P-loop containing nucleotide triphosphate hydrolases"/>
    <property type="match status" value="1"/>
</dbReference>
<sequence>MHSPVLSASGIRRSHGSHALLEGVSLTVPAGSALAVTGRSGSGKSTLLRCLGLLERVDGGEIRLHGEDVTRVTARRRTQLYRSTVGHLFQNGALEDNWTVRQNLDVAFIGSPIRHADRRQVRRSALERVEIARSERTRTHTLSGGERQRLAIARLLIRQPEVVFADEPTAALDEATGAAIIHQLSTLREAGAAVVVATHDPAVARWADECLELTTTGR</sequence>
<evidence type="ECO:0000313" key="5">
    <source>
        <dbReference type="Proteomes" id="UP001519641"/>
    </source>
</evidence>
<evidence type="ECO:0000259" key="3">
    <source>
        <dbReference type="PROSITE" id="PS50893"/>
    </source>
</evidence>
<dbReference type="PROSITE" id="PS00211">
    <property type="entry name" value="ABC_TRANSPORTER_1"/>
    <property type="match status" value="1"/>
</dbReference>
<dbReference type="EMBL" id="JAHEWS010000004">
    <property type="protein sequence ID" value="MBT1586894.1"/>
    <property type="molecule type" value="Genomic_DNA"/>
</dbReference>
<dbReference type="SMART" id="SM00382">
    <property type="entry name" value="AAA"/>
    <property type="match status" value="1"/>
</dbReference>
<dbReference type="InterPro" id="IPR027417">
    <property type="entry name" value="P-loop_NTPase"/>
</dbReference>
<comment type="caution">
    <text evidence="4">The sequence shown here is derived from an EMBL/GenBank/DDBJ whole genome shotgun (WGS) entry which is preliminary data.</text>
</comment>
<dbReference type="Proteomes" id="UP001519641">
    <property type="component" value="Unassembled WGS sequence"/>
</dbReference>
<dbReference type="PANTHER" id="PTHR24220">
    <property type="entry name" value="IMPORT ATP-BINDING PROTEIN"/>
    <property type="match status" value="1"/>
</dbReference>
<dbReference type="InterPro" id="IPR003439">
    <property type="entry name" value="ABC_transporter-like_ATP-bd"/>
</dbReference>
<keyword evidence="2 4" id="KW-0067">ATP-binding</keyword>
<accession>A0ABS5VBN3</accession>
<dbReference type="GO" id="GO:0005524">
    <property type="term" value="F:ATP binding"/>
    <property type="evidence" value="ECO:0007669"/>
    <property type="project" value="UniProtKB-KW"/>
</dbReference>
<dbReference type="InterPro" id="IPR003593">
    <property type="entry name" value="AAA+_ATPase"/>
</dbReference>
<dbReference type="SUPFAM" id="SSF52540">
    <property type="entry name" value="P-loop containing nucleoside triphosphate hydrolases"/>
    <property type="match status" value="1"/>
</dbReference>
<organism evidence="4 5">
    <name type="scientific">Curtobacterium aurantiacum</name>
    <dbReference type="NCBI Taxonomy" id="3236919"/>
    <lineage>
        <taxon>Bacteria</taxon>
        <taxon>Bacillati</taxon>
        <taxon>Actinomycetota</taxon>
        <taxon>Actinomycetes</taxon>
        <taxon>Micrococcales</taxon>
        <taxon>Microbacteriaceae</taxon>
        <taxon>Curtobacterium</taxon>
    </lineage>
</organism>